<organism evidence="3 4">
    <name type="scientific">Streptomyces somaliensis (strain ATCC 33201 / DSM 40738 / JCM 12659 / KCTC 9044 / NCTC 11332 / NRRL B-12077 / IP 733)</name>
    <dbReference type="NCBI Taxonomy" id="1134445"/>
    <lineage>
        <taxon>Bacteria</taxon>
        <taxon>Bacillati</taxon>
        <taxon>Actinomycetota</taxon>
        <taxon>Actinomycetes</taxon>
        <taxon>Kitasatosporales</taxon>
        <taxon>Streptomycetaceae</taxon>
        <taxon>Streptomyces</taxon>
    </lineage>
</organism>
<keyword evidence="2" id="KW-0812">Transmembrane</keyword>
<name>A0AA44DDA3_STRE0</name>
<proteinExistence type="predicted"/>
<dbReference type="PANTHER" id="PTHR34820">
    <property type="entry name" value="INNER MEMBRANE PROTEIN YEBZ"/>
    <property type="match status" value="1"/>
</dbReference>
<dbReference type="GO" id="GO:0030313">
    <property type="term" value="C:cell envelope"/>
    <property type="evidence" value="ECO:0007669"/>
    <property type="project" value="UniProtKB-SubCell"/>
</dbReference>
<sequence>ARRRRERDADPARAGLRRSVLAETALAVVLLAVTTALTGTEPGRTQEQADRARAAAATAVPDRPVDVGLPFDTGGPNGTGTVRLFLDPGRSGRNTLRVAVDGPDGRPRDAAEVKVSFTLDAQGIGPLPVALDRDAAGRWTARSARFPMPGDWRIRVTVRTSDIDQTTIEENVKIG</sequence>
<keyword evidence="4" id="KW-1185">Reference proteome</keyword>
<keyword evidence="2" id="KW-0472">Membrane</keyword>
<keyword evidence="2" id="KW-1133">Transmembrane helix</keyword>
<gene>
    <name evidence="3" type="ORF">HGA06_09475</name>
</gene>
<dbReference type="InterPro" id="IPR032694">
    <property type="entry name" value="CopC/D"/>
</dbReference>
<evidence type="ECO:0000256" key="1">
    <source>
        <dbReference type="ARBA" id="ARBA00004196"/>
    </source>
</evidence>
<feature type="non-terminal residue" evidence="3">
    <location>
        <position position="1"/>
    </location>
</feature>
<dbReference type="PANTHER" id="PTHR34820:SF4">
    <property type="entry name" value="INNER MEMBRANE PROTEIN YEBZ"/>
    <property type="match status" value="1"/>
</dbReference>
<dbReference type="GO" id="GO:0005886">
    <property type="term" value="C:plasma membrane"/>
    <property type="evidence" value="ECO:0007669"/>
    <property type="project" value="TreeGrafter"/>
</dbReference>
<accession>A0AA44DDA3</accession>
<feature type="transmembrane region" description="Helical" evidence="2">
    <location>
        <begin position="20"/>
        <end position="39"/>
    </location>
</feature>
<dbReference type="EMBL" id="JAAXOU010000075">
    <property type="protein sequence ID" value="NKY14384.1"/>
    <property type="molecule type" value="Genomic_DNA"/>
</dbReference>
<comment type="caution">
    <text evidence="3">The sequence shown here is derived from an EMBL/GenBank/DDBJ whole genome shotgun (WGS) entry which is preliminary data.</text>
</comment>
<evidence type="ECO:0000313" key="3">
    <source>
        <dbReference type="EMBL" id="NKY14384.1"/>
    </source>
</evidence>
<dbReference type="GO" id="GO:0006825">
    <property type="term" value="P:copper ion transport"/>
    <property type="evidence" value="ECO:0007669"/>
    <property type="project" value="InterPro"/>
</dbReference>
<dbReference type="Proteomes" id="UP000570003">
    <property type="component" value="Unassembled WGS sequence"/>
</dbReference>
<dbReference type="AlphaFoldDB" id="A0AA44DDA3"/>
<reference evidence="3 4" key="1">
    <citation type="submission" date="2020-04" db="EMBL/GenBank/DDBJ databases">
        <title>MicrobeNet Type strains.</title>
        <authorList>
            <person name="Nicholson A.C."/>
        </authorList>
    </citation>
    <scope>NUCLEOTIDE SEQUENCE [LARGE SCALE GENOMIC DNA]</scope>
    <source>
        <strain evidence="3 4">DSM 40738</strain>
    </source>
</reference>
<evidence type="ECO:0000313" key="4">
    <source>
        <dbReference type="Proteomes" id="UP000570003"/>
    </source>
</evidence>
<evidence type="ECO:0000256" key="2">
    <source>
        <dbReference type="SAM" id="Phobius"/>
    </source>
</evidence>
<comment type="subcellular location">
    <subcellularLocation>
        <location evidence="1">Cell envelope</location>
    </subcellularLocation>
</comment>
<protein>
    <submittedName>
        <fullName evidence="3">Uncharacterized protein</fullName>
    </submittedName>
</protein>